<reference evidence="2" key="1">
    <citation type="submission" date="2021-04" db="EMBL/GenBank/DDBJ databases">
        <title>Genome based classification of Actinospica acidithermotolerans sp. nov., an actinobacterium isolated from an Indonesian hot spring.</title>
        <authorList>
            <person name="Kusuma A.B."/>
            <person name="Putra K.E."/>
            <person name="Nafisah S."/>
            <person name="Loh J."/>
            <person name="Nouioui I."/>
            <person name="Goodfellow M."/>
        </authorList>
    </citation>
    <scope>NUCLEOTIDE SEQUENCE</scope>
    <source>
        <strain evidence="2">CSCA 57</strain>
    </source>
</reference>
<evidence type="ECO:0000313" key="3">
    <source>
        <dbReference type="Proteomes" id="UP000675781"/>
    </source>
</evidence>
<dbReference type="Proteomes" id="UP000675781">
    <property type="component" value="Unassembled WGS sequence"/>
</dbReference>
<sequence length="125" mass="13714">MTTRSNPVVDVVDLARRYFEMWNSGEAADAAELLDPGWIDHAHPEVHGPEDVRRSVERVRAAKPGLCFEIETILGEGELALVVGGVGDATRPGLLEGRLIWLLRACEGRLAEIWTYRPVTPAPGT</sequence>
<gene>
    <name evidence="2" type="ORF">KDL01_19195</name>
</gene>
<dbReference type="EMBL" id="JAGSOG010000094">
    <property type="protein sequence ID" value="MBR7835409.1"/>
    <property type="molecule type" value="Genomic_DNA"/>
</dbReference>
<keyword evidence="3" id="KW-1185">Reference proteome</keyword>
<comment type="caution">
    <text evidence="2">The sequence shown here is derived from an EMBL/GenBank/DDBJ whole genome shotgun (WGS) entry which is preliminary data.</text>
</comment>
<dbReference type="AlphaFoldDB" id="A0A941IPR0"/>
<dbReference type="InterPro" id="IPR032710">
    <property type="entry name" value="NTF2-like_dom_sf"/>
</dbReference>
<proteinExistence type="predicted"/>
<dbReference type="SUPFAM" id="SSF54427">
    <property type="entry name" value="NTF2-like"/>
    <property type="match status" value="1"/>
</dbReference>
<evidence type="ECO:0000313" key="2">
    <source>
        <dbReference type="EMBL" id="MBR7835409.1"/>
    </source>
</evidence>
<dbReference type="Pfam" id="PF12680">
    <property type="entry name" value="SnoaL_2"/>
    <property type="match status" value="1"/>
</dbReference>
<dbReference type="InterPro" id="IPR037401">
    <property type="entry name" value="SnoaL-like"/>
</dbReference>
<organism evidence="2 3">
    <name type="scientific">Actinospica durhamensis</name>
    <dbReference type="NCBI Taxonomy" id="1508375"/>
    <lineage>
        <taxon>Bacteria</taxon>
        <taxon>Bacillati</taxon>
        <taxon>Actinomycetota</taxon>
        <taxon>Actinomycetes</taxon>
        <taxon>Catenulisporales</taxon>
        <taxon>Actinospicaceae</taxon>
        <taxon>Actinospica</taxon>
    </lineage>
</organism>
<dbReference type="RefSeq" id="WP_212529903.1">
    <property type="nucleotide sequence ID" value="NZ_JAGSOG010000094.1"/>
</dbReference>
<protein>
    <submittedName>
        <fullName evidence="2">Nuclear transport factor 2 family protein</fullName>
    </submittedName>
</protein>
<name>A0A941IPR0_9ACTN</name>
<feature type="domain" description="SnoaL-like" evidence="1">
    <location>
        <begin position="15"/>
        <end position="89"/>
    </location>
</feature>
<dbReference type="Gene3D" id="3.10.450.50">
    <property type="match status" value="1"/>
</dbReference>
<accession>A0A941IPR0</accession>
<evidence type="ECO:0000259" key="1">
    <source>
        <dbReference type="Pfam" id="PF12680"/>
    </source>
</evidence>